<dbReference type="GO" id="GO:0046872">
    <property type="term" value="F:metal ion binding"/>
    <property type="evidence" value="ECO:0007669"/>
    <property type="project" value="UniProtKB-KW"/>
</dbReference>
<evidence type="ECO:0000256" key="3">
    <source>
        <dbReference type="ARBA" id="ARBA00023002"/>
    </source>
</evidence>
<feature type="chain" id="PRO_5032866368" evidence="5">
    <location>
        <begin position="28"/>
        <end position="728"/>
    </location>
</feature>
<dbReference type="GO" id="GO:0034440">
    <property type="term" value="P:lipid oxidation"/>
    <property type="evidence" value="ECO:0007669"/>
    <property type="project" value="InterPro"/>
</dbReference>
<reference evidence="7" key="1">
    <citation type="submission" date="2021-02" db="EMBL/GenBank/DDBJ databases">
        <title>First Annotated Genome of the Yellow-green Alga Tribonema minus.</title>
        <authorList>
            <person name="Mahan K.M."/>
        </authorList>
    </citation>
    <scope>NUCLEOTIDE SEQUENCE</scope>
    <source>
        <strain evidence="7">UTEX B ZZ1240</strain>
    </source>
</reference>
<dbReference type="Gene3D" id="1.20.245.10">
    <property type="entry name" value="Lipoxygenase-1, Domain 5"/>
    <property type="match status" value="1"/>
</dbReference>
<evidence type="ECO:0000256" key="5">
    <source>
        <dbReference type="SAM" id="SignalP"/>
    </source>
</evidence>
<dbReference type="GO" id="GO:0016702">
    <property type="term" value="F:oxidoreductase activity, acting on single donors with incorporation of molecular oxygen, incorporation of two atoms of oxygen"/>
    <property type="evidence" value="ECO:0007669"/>
    <property type="project" value="InterPro"/>
</dbReference>
<evidence type="ECO:0000313" key="8">
    <source>
        <dbReference type="Proteomes" id="UP000664859"/>
    </source>
</evidence>
<feature type="compositionally biased region" description="Low complexity" evidence="4">
    <location>
        <begin position="65"/>
        <end position="79"/>
    </location>
</feature>
<keyword evidence="3" id="KW-0560">Oxidoreductase</keyword>
<dbReference type="InterPro" id="IPR013819">
    <property type="entry name" value="LipOase_C"/>
</dbReference>
<feature type="domain" description="Lipoxygenase" evidence="6">
    <location>
        <begin position="227"/>
        <end position="728"/>
    </location>
</feature>
<dbReference type="InterPro" id="IPR000907">
    <property type="entry name" value="LipOase"/>
</dbReference>
<evidence type="ECO:0000256" key="1">
    <source>
        <dbReference type="ARBA" id="ARBA00022723"/>
    </source>
</evidence>
<dbReference type="PROSITE" id="PS51393">
    <property type="entry name" value="LIPOXYGENASE_3"/>
    <property type="match status" value="1"/>
</dbReference>
<dbReference type="OrthoDB" id="407298at2759"/>
<dbReference type="PRINTS" id="PR00087">
    <property type="entry name" value="LIPOXYGENASE"/>
</dbReference>
<organism evidence="7 8">
    <name type="scientific">Tribonema minus</name>
    <dbReference type="NCBI Taxonomy" id="303371"/>
    <lineage>
        <taxon>Eukaryota</taxon>
        <taxon>Sar</taxon>
        <taxon>Stramenopiles</taxon>
        <taxon>Ochrophyta</taxon>
        <taxon>PX clade</taxon>
        <taxon>Xanthophyceae</taxon>
        <taxon>Tribonematales</taxon>
        <taxon>Tribonemataceae</taxon>
        <taxon>Tribonema</taxon>
    </lineage>
</organism>
<evidence type="ECO:0000256" key="4">
    <source>
        <dbReference type="SAM" id="MobiDB-lite"/>
    </source>
</evidence>
<dbReference type="InterPro" id="IPR036226">
    <property type="entry name" value="LipOase_C_sf"/>
</dbReference>
<dbReference type="EMBL" id="JAFCMP010000534">
    <property type="protein sequence ID" value="KAG5176705.1"/>
    <property type="molecule type" value="Genomic_DNA"/>
</dbReference>
<gene>
    <name evidence="7" type="ORF">JKP88DRAFT_334683</name>
</gene>
<evidence type="ECO:0000256" key="2">
    <source>
        <dbReference type="ARBA" id="ARBA00022964"/>
    </source>
</evidence>
<proteinExistence type="predicted"/>
<keyword evidence="8" id="KW-1185">Reference proteome</keyword>
<protein>
    <submittedName>
        <fullName evidence="7">Lipoxygenase</fullName>
    </submittedName>
</protein>
<dbReference type="Pfam" id="PF00305">
    <property type="entry name" value="Lipoxygenase"/>
    <property type="match status" value="1"/>
</dbReference>
<sequence length="728" mass="80850">MAPVPARRLSICLLGTALLSSCSLSSAFSVHPHASADARRVRASVYSRIVCQQSPDLKDAPTRNAEGTEASGAASQSSGPAVLTLPQHDSDPDGRRRELAHKLKLYTFSREELPKGTPMITDVPPADTAWSLGGNPPEVFLYKAGWLWKVATTALRVAVDFIPAKLRGTTREGLRGTGKFANPLTNVVGGIVDLVLSPLDDLGRDERSIDEKAAAPGGEKGATRPTSLQDYADMFGPLWKPPKSMAPHGITDNAYTWYRLAGPNPNAIQKCRTTDQPGVLTQLKDALAQPQYQSLRSELKSLLEAGELYKVDYTWFHGTTTGVNQGPTQYMPSPLALFRLNRDPEARSRMPLEPVLIQVEANSKEIFQPPADESEGPDYYRWLMAKACVQVADNCHHEGIAHLSRTHLVTETFAGSMNRQLSERHPLHKLLAPHFWGTLIINNLARSALIAEGGTVDILLAPSLQELYPLITQEVKKWKARDFSFEAVMASQGMRDLRDEFPYMFPYRDDGSKIWNAICKWVSSYIEIYYKSAQDLENDAEVKAWVDDLIAYDVKWLEDWGAPGTDNRPLLKKLVSAVIFNASAQHAAVNFPQTPLMCYTPAFPLSMYDPPPSLATEPEAHDYVRLFAPMEVAKTQKNVGLLLGTVRHTRLGQYDMAPFRRYFGTDNSDLTAALSKFRKDLDDARRAVDRRNRDLVAAWTAAGEKKKVAECYSYTLLRPDKVPQGINI</sequence>
<dbReference type="PANTHER" id="PTHR11771">
    <property type="entry name" value="LIPOXYGENASE"/>
    <property type="match status" value="1"/>
</dbReference>
<name>A0A835YNA1_9STRA</name>
<feature type="signal peptide" evidence="5">
    <location>
        <begin position="1"/>
        <end position="27"/>
    </location>
</feature>
<keyword evidence="2" id="KW-0223">Dioxygenase</keyword>
<accession>A0A835YNA1</accession>
<dbReference type="AlphaFoldDB" id="A0A835YNA1"/>
<comment type="caution">
    <text evidence="7">The sequence shown here is derived from an EMBL/GenBank/DDBJ whole genome shotgun (WGS) entry which is preliminary data.</text>
</comment>
<keyword evidence="5" id="KW-0732">Signal</keyword>
<dbReference type="SUPFAM" id="SSF48484">
    <property type="entry name" value="Lipoxigenase"/>
    <property type="match status" value="1"/>
</dbReference>
<dbReference type="PROSITE" id="PS51257">
    <property type="entry name" value="PROKAR_LIPOPROTEIN"/>
    <property type="match status" value="1"/>
</dbReference>
<evidence type="ECO:0000313" key="7">
    <source>
        <dbReference type="EMBL" id="KAG5176705.1"/>
    </source>
</evidence>
<evidence type="ECO:0000259" key="6">
    <source>
        <dbReference type="PROSITE" id="PS51393"/>
    </source>
</evidence>
<feature type="region of interest" description="Disordered" evidence="4">
    <location>
        <begin position="56"/>
        <end position="95"/>
    </location>
</feature>
<keyword evidence="1" id="KW-0479">Metal-binding</keyword>
<dbReference type="Gene3D" id="3.10.450.60">
    <property type="match status" value="1"/>
</dbReference>
<dbReference type="Proteomes" id="UP000664859">
    <property type="component" value="Unassembled WGS sequence"/>
</dbReference>